<feature type="domain" description="Aminotransferase class V" evidence="8">
    <location>
        <begin position="16"/>
        <end position="335"/>
    </location>
</feature>
<dbReference type="Proteomes" id="UP000782312">
    <property type="component" value="Unassembled WGS sequence"/>
</dbReference>
<evidence type="ECO:0000256" key="3">
    <source>
        <dbReference type="ARBA" id="ARBA00022576"/>
    </source>
</evidence>
<accession>A0A932MNV1</accession>
<evidence type="ECO:0000256" key="6">
    <source>
        <dbReference type="PIRSR" id="PIRSR000524-1"/>
    </source>
</evidence>
<name>A0A932MNV1_UNCTE</name>
<dbReference type="InterPro" id="IPR015422">
    <property type="entry name" value="PyrdxlP-dep_Trfase_small"/>
</dbReference>
<comment type="cofactor">
    <cofactor evidence="1 7">
        <name>pyridoxal 5'-phosphate</name>
        <dbReference type="ChEBI" id="CHEBI:597326"/>
    </cofactor>
</comment>
<evidence type="ECO:0000313" key="10">
    <source>
        <dbReference type="Proteomes" id="UP000782312"/>
    </source>
</evidence>
<evidence type="ECO:0000256" key="1">
    <source>
        <dbReference type="ARBA" id="ARBA00001933"/>
    </source>
</evidence>
<dbReference type="SUPFAM" id="SSF53383">
    <property type="entry name" value="PLP-dependent transferases"/>
    <property type="match status" value="1"/>
</dbReference>
<feature type="binding site" evidence="6">
    <location>
        <position position="345"/>
    </location>
    <ligand>
        <name>substrate</name>
    </ligand>
</feature>
<sequence>MTIGELNPHLRLLLGPGPSPVHPRVLKAMSTHVVGHLDPDFLAVMDDCQQMLRGLFNTKNRVTFPVSGTGSAAMEASVCNMVEEGEKAIICVNGVFGERMADVAGRYGARVIRVEAPWGRPIDPQDVKKALGAHPDAVLVGIVHAETSTGVLQPMEEIGAMCRKHGALLLLDCVTSLGGVPVELDKWGIELAYSGTQKCLSCPPGLAPITFSERALGKARERKSKVKSWYFDVTMVEKYWGQERVYHHTGPITMNYAIREALRIVFDEGLEKRFARHARASRALQAGAEALGLSMFAQEGFRTPTLNTVSLRPGMDDGAIRKRLLNEFDIEIGGGLGAVAGKIWRIGMMGHGATQANVVYLLSALEVICRQMGYTDSVGRAVAAATQVYAEAAA</sequence>
<dbReference type="FunFam" id="3.40.640.10:FF:000027">
    <property type="entry name" value="Serine--pyruvate aminotransferase, mitochondrial"/>
    <property type="match status" value="1"/>
</dbReference>
<evidence type="ECO:0000259" key="8">
    <source>
        <dbReference type="Pfam" id="PF00266"/>
    </source>
</evidence>
<dbReference type="PIRSF" id="PIRSF000524">
    <property type="entry name" value="SPT"/>
    <property type="match status" value="1"/>
</dbReference>
<dbReference type="InterPro" id="IPR015424">
    <property type="entry name" value="PyrdxlP-dep_Trfase"/>
</dbReference>
<evidence type="ECO:0000256" key="7">
    <source>
        <dbReference type="PIRSR" id="PIRSR000524-50"/>
    </source>
</evidence>
<dbReference type="PANTHER" id="PTHR21152:SF40">
    <property type="entry name" value="ALANINE--GLYOXYLATE AMINOTRANSFERASE"/>
    <property type="match status" value="1"/>
</dbReference>
<reference evidence="9" key="1">
    <citation type="submission" date="2020-07" db="EMBL/GenBank/DDBJ databases">
        <title>Huge and variable diversity of episymbiotic CPR bacteria and DPANN archaea in groundwater ecosystems.</title>
        <authorList>
            <person name="He C.Y."/>
            <person name="Keren R."/>
            <person name="Whittaker M."/>
            <person name="Farag I.F."/>
            <person name="Doudna J."/>
            <person name="Cate J.H.D."/>
            <person name="Banfield J.F."/>
        </authorList>
    </citation>
    <scope>NUCLEOTIDE SEQUENCE</scope>
    <source>
        <strain evidence="9">NC_groundwater_763_Ag_S-0.2um_68_21</strain>
    </source>
</reference>
<keyword evidence="5 7" id="KW-0663">Pyridoxal phosphate</keyword>
<dbReference type="EMBL" id="JACPUR010000004">
    <property type="protein sequence ID" value="MBI3126551.1"/>
    <property type="molecule type" value="Genomic_DNA"/>
</dbReference>
<dbReference type="Gene3D" id="3.40.640.10">
    <property type="entry name" value="Type I PLP-dependent aspartate aminotransferase-like (Major domain)"/>
    <property type="match status" value="1"/>
</dbReference>
<gene>
    <name evidence="9" type="ORF">HYZ11_02990</name>
</gene>
<dbReference type="InterPro" id="IPR024169">
    <property type="entry name" value="SP_NH2Trfase/AEP_transaminase"/>
</dbReference>
<dbReference type="GO" id="GO:0004760">
    <property type="term" value="F:L-serine-pyruvate transaminase activity"/>
    <property type="evidence" value="ECO:0007669"/>
    <property type="project" value="TreeGrafter"/>
</dbReference>
<feature type="modified residue" description="N6-(pyridoxal phosphate)lysine" evidence="7">
    <location>
        <position position="198"/>
    </location>
</feature>
<dbReference type="InterPro" id="IPR000192">
    <property type="entry name" value="Aminotrans_V_dom"/>
</dbReference>
<comment type="caution">
    <text evidence="9">The sequence shown here is derived from an EMBL/GenBank/DDBJ whole genome shotgun (WGS) entry which is preliminary data.</text>
</comment>
<dbReference type="GO" id="GO:0019265">
    <property type="term" value="P:glycine biosynthetic process, by transamination of glyoxylate"/>
    <property type="evidence" value="ECO:0007669"/>
    <property type="project" value="TreeGrafter"/>
</dbReference>
<keyword evidence="3 9" id="KW-0032">Aminotransferase</keyword>
<dbReference type="AlphaFoldDB" id="A0A932MNV1"/>
<dbReference type="InterPro" id="IPR015421">
    <property type="entry name" value="PyrdxlP-dep_Trfase_major"/>
</dbReference>
<evidence type="ECO:0000256" key="4">
    <source>
        <dbReference type="ARBA" id="ARBA00022679"/>
    </source>
</evidence>
<dbReference type="CDD" id="cd06451">
    <property type="entry name" value="AGAT_like"/>
    <property type="match status" value="1"/>
</dbReference>
<organism evidence="9 10">
    <name type="scientific">Tectimicrobiota bacterium</name>
    <dbReference type="NCBI Taxonomy" id="2528274"/>
    <lineage>
        <taxon>Bacteria</taxon>
        <taxon>Pseudomonadati</taxon>
        <taxon>Nitrospinota/Tectimicrobiota group</taxon>
        <taxon>Candidatus Tectimicrobiota</taxon>
    </lineage>
</organism>
<evidence type="ECO:0000256" key="5">
    <source>
        <dbReference type="ARBA" id="ARBA00022898"/>
    </source>
</evidence>
<dbReference type="Pfam" id="PF00266">
    <property type="entry name" value="Aminotran_5"/>
    <property type="match status" value="1"/>
</dbReference>
<evidence type="ECO:0000313" key="9">
    <source>
        <dbReference type="EMBL" id="MBI3126551.1"/>
    </source>
</evidence>
<dbReference type="Gene3D" id="3.90.1150.10">
    <property type="entry name" value="Aspartate Aminotransferase, domain 1"/>
    <property type="match status" value="1"/>
</dbReference>
<evidence type="ECO:0000256" key="2">
    <source>
        <dbReference type="ARBA" id="ARBA00009236"/>
    </source>
</evidence>
<keyword evidence="4" id="KW-0808">Transferase</keyword>
<comment type="similarity">
    <text evidence="2">Belongs to the class-V pyridoxal-phosphate-dependent aminotransferase family.</text>
</comment>
<dbReference type="GO" id="GO:0008453">
    <property type="term" value="F:alanine-glyoxylate transaminase activity"/>
    <property type="evidence" value="ECO:0007669"/>
    <property type="project" value="TreeGrafter"/>
</dbReference>
<dbReference type="PANTHER" id="PTHR21152">
    <property type="entry name" value="AMINOTRANSFERASE CLASS V"/>
    <property type="match status" value="1"/>
</dbReference>
<proteinExistence type="inferred from homology"/>
<protein>
    <submittedName>
        <fullName evidence="9">Alanine--glyoxylate aminotransferase family protein</fullName>
    </submittedName>
</protein>